<dbReference type="EMBL" id="PSQE01000005">
    <property type="protein sequence ID" value="RHN57985.1"/>
    <property type="molecule type" value="Genomic_DNA"/>
</dbReference>
<dbReference type="AlphaFoldDB" id="A0A396I2Y6"/>
<proteinExistence type="predicted"/>
<gene>
    <name evidence="1" type="ORF">MtrunA17_Chr5g0446281</name>
</gene>
<protein>
    <recommendedName>
        <fullName evidence="3">Reverse transcriptase zinc-binding domain-containing protein</fullName>
    </recommendedName>
</protein>
<dbReference type="Proteomes" id="UP000265566">
    <property type="component" value="Chromosome 5"/>
</dbReference>
<dbReference type="Gramene" id="rna33583">
    <property type="protein sequence ID" value="RHN57985.1"/>
    <property type="gene ID" value="gene33583"/>
</dbReference>
<evidence type="ECO:0000313" key="2">
    <source>
        <dbReference type="Proteomes" id="UP000265566"/>
    </source>
</evidence>
<evidence type="ECO:0008006" key="3">
    <source>
        <dbReference type="Google" id="ProtNLM"/>
    </source>
</evidence>
<reference evidence="2" key="1">
    <citation type="journal article" date="2018" name="Nat. Plants">
        <title>Whole-genome landscape of Medicago truncatula symbiotic genes.</title>
        <authorList>
            <person name="Pecrix Y."/>
            <person name="Staton S.E."/>
            <person name="Sallet E."/>
            <person name="Lelandais-Briere C."/>
            <person name="Moreau S."/>
            <person name="Carrere S."/>
            <person name="Blein T."/>
            <person name="Jardinaud M.F."/>
            <person name="Latrasse D."/>
            <person name="Zouine M."/>
            <person name="Zahm M."/>
            <person name="Kreplak J."/>
            <person name="Mayjonade B."/>
            <person name="Satge C."/>
            <person name="Perez M."/>
            <person name="Cauet S."/>
            <person name="Marande W."/>
            <person name="Chantry-Darmon C."/>
            <person name="Lopez-Roques C."/>
            <person name="Bouchez O."/>
            <person name="Berard A."/>
            <person name="Debelle F."/>
            <person name="Munos S."/>
            <person name="Bendahmane A."/>
            <person name="Berges H."/>
            <person name="Niebel A."/>
            <person name="Buitink J."/>
            <person name="Frugier F."/>
            <person name="Benhamed M."/>
            <person name="Crespi M."/>
            <person name="Gouzy J."/>
            <person name="Gamas P."/>
        </authorList>
    </citation>
    <scope>NUCLEOTIDE SEQUENCE [LARGE SCALE GENOMIC DNA]</scope>
    <source>
        <strain evidence="2">cv. Jemalong A17</strain>
    </source>
</reference>
<comment type="caution">
    <text evidence="1">The sequence shown here is derived from an EMBL/GenBank/DDBJ whole genome shotgun (WGS) entry which is preliminary data.</text>
</comment>
<name>A0A396I2Y6_MEDTR</name>
<evidence type="ECO:0000313" key="1">
    <source>
        <dbReference type="EMBL" id="RHN57985.1"/>
    </source>
</evidence>
<sequence>MKDNLFARGVIPLGNNTCVAGCGDIETIQHLFVSCPYSAAVWGNIRSSLGISSVEPYRVSEHFYQFVHSIDGSSTCRSFMQLIWLCGMKEITGLKKYREYHPSFCRESQITLFLVDEEV</sequence>
<organism evidence="1 2">
    <name type="scientific">Medicago truncatula</name>
    <name type="common">Barrel medic</name>
    <name type="synonym">Medicago tribuloides</name>
    <dbReference type="NCBI Taxonomy" id="3880"/>
    <lineage>
        <taxon>Eukaryota</taxon>
        <taxon>Viridiplantae</taxon>
        <taxon>Streptophyta</taxon>
        <taxon>Embryophyta</taxon>
        <taxon>Tracheophyta</taxon>
        <taxon>Spermatophyta</taxon>
        <taxon>Magnoliopsida</taxon>
        <taxon>eudicotyledons</taxon>
        <taxon>Gunneridae</taxon>
        <taxon>Pentapetalae</taxon>
        <taxon>rosids</taxon>
        <taxon>fabids</taxon>
        <taxon>Fabales</taxon>
        <taxon>Fabaceae</taxon>
        <taxon>Papilionoideae</taxon>
        <taxon>50 kb inversion clade</taxon>
        <taxon>NPAAA clade</taxon>
        <taxon>Hologalegina</taxon>
        <taxon>IRL clade</taxon>
        <taxon>Trifolieae</taxon>
        <taxon>Medicago</taxon>
    </lineage>
</organism>
<accession>A0A396I2Y6</accession>